<evidence type="ECO:0000313" key="3">
    <source>
        <dbReference type="Proteomes" id="UP000269221"/>
    </source>
</evidence>
<name>A0A3M0KTQ4_HIRRU</name>
<feature type="compositionally biased region" description="Basic and acidic residues" evidence="1">
    <location>
        <begin position="90"/>
        <end position="129"/>
    </location>
</feature>
<dbReference type="EMBL" id="QRBI01000102">
    <property type="protein sequence ID" value="RMC16588.1"/>
    <property type="molecule type" value="Genomic_DNA"/>
</dbReference>
<evidence type="ECO:0000256" key="1">
    <source>
        <dbReference type="SAM" id="MobiDB-lite"/>
    </source>
</evidence>
<gene>
    <name evidence="2" type="ORF">DUI87_06525</name>
</gene>
<feature type="compositionally biased region" description="Polar residues" evidence="1">
    <location>
        <begin position="19"/>
        <end position="39"/>
    </location>
</feature>
<comment type="caution">
    <text evidence="2">The sequence shown here is derived from an EMBL/GenBank/DDBJ whole genome shotgun (WGS) entry which is preliminary data.</text>
</comment>
<organism evidence="2 3">
    <name type="scientific">Hirundo rustica rustica</name>
    <dbReference type="NCBI Taxonomy" id="333673"/>
    <lineage>
        <taxon>Eukaryota</taxon>
        <taxon>Metazoa</taxon>
        <taxon>Chordata</taxon>
        <taxon>Craniata</taxon>
        <taxon>Vertebrata</taxon>
        <taxon>Euteleostomi</taxon>
        <taxon>Archelosauria</taxon>
        <taxon>Archosauria</taxon>
        <taxon>Dinosauria</taxon>
        <taxon>Saurischia</taxon>
        <taxon>Theropoda</taxon>
        <taxon>Coelurosauria</taxon>
        <taxon>Aves</taxon>
        <taxon>Neognathae</taxon>
        <taxon>Neoaves</taxon>
        <taxon>Telluraves</taxon>
        <taxon>Australaves</taxon>
        <taxon>Passeriformes</taxon>
        <taxon>Sylvioidea</taxon>
        <taxon>Hirundinidae</taxon>
        <taxon>Hirundo</taxon>
    </lineage>
</organism>
<evidence type="ECO:0000313" key="2">
    <source>
        <dbReference type="EMBL" id="RMC16588.1"/>
    </source>
</evidence>
<dbReference type="Proteomes" id="UP000269221">
    <property type="component" value="Unassembled WGS sequence"/>
</dbReference>
<keyword evidence="3" id="KW-1185">Reference proteome</keyword>
<reference evidence="2 3" key="1">
    <citation type="submission" date="2018-07" db="EMBL/GenBank/DDBJ databases">
        <title>A high quality draft genome assembly of the barn swallow (H. rustica rustica).</title>
        <authorList>
            <person name="Formenti G."/>
            <person name="Chiara M."/>
            <person name="Poveda L."/>
            <person name="Francoijs K.-J."/>
            <person name="Bonisoli-Alquati A."/>
            <person name="Canova L."/>
            <person name="Gianfranceschi L."/>
            <person name="Horner D.S."/>
            <person name="Saino N."/>
        </authorList>
    </citation>
    <scope>NUCLEOTIDE SEQUENCE [LARGE SCALE GENOMIC DNA]</scope>
    <source>
        <strain evidence="2">Chelidonia</strain>
        <tissue evidence="2">Blood</tissue>
    </source>
</reference>
<sequence>MPPDNGPAINPGGTVFLISFTTPPSSRGTASDNGPSGPTNDMPHSIIPFFYPETLANGEPPPQQYHLYYQKGCLQPDRKRHLYLTSIASQEKRRERREEKERRERREEKRREKRREERREEKRRAELLGREGSIIILSKDYGV</sequence>
<proteinExistence type="predicted"/>
<accession>A0A3M0KTQ4</accession>
<feature type="region of interest" description="Disordered" evidence="1">
    <location>
        <begin position="84"/>
        <end position="129"/>
    </location>
</feature>
<dbReference type="AlphaFoldDB" id="A0A3M0KTQ4"/>
<protein>
    <submittedName>
        <fullName evidence="2">Uncharacterized protein</fullName>
    </submittedName>
</protein>
<feature type="region of interest" description="Disordered" evidence="1">
    <location>
        <begin position="1"/>
        <end position="46"/>
    </location>
</feature>